<dbReference type="EMBL" id="KZ824940">
    <property type="protein sequence ID" value="RAH73162.1"/>
    <property type="molecule type" value="Genomic_DNA"/>
</dbReference>
<keyword evidence="2" id="KW-1185">Reference proteome</keyword>
<evidence type="ECO:0000313" key="1">
    <source>
        <dbReference type="EMBL" id="RAH73162.1"/>
    </source>
</evidence>
<proteinExistence type="predicted"/>
<sequence>MVFLGCWWRCCVYIDGRLSRSGSSIEGLAHCARNKEPESPYRLLKPHYRDRGLELDCPHLPILTILLIQFARAESHGLSSIPDHIRVGGFNLGILSLSPPSTCWLLPTETVQERRDSRGILTQKRAKRNATRHFHDPCA</sequence>
<dbReference type="Proteomes" id="UP000249661">
    <property type="component" value="Unassembled WGS sequence"/>
</dbReference>
<gene>
    <name evidence="1" type="ORF">BO66DRAFT_236560</name>
</gene>
<name>A0ACD1HHM4_9EURO</name>
<protein>
    <submittedName>
        <fullName evidence="1">Uncharacterized protein</fullName>
    </submittedName>
</protein>
<accession>A0ACD1HHM4</accession>
<reference evidence="1" key="1">
    <citation type="submission" date="2018-02" db="EMBL/GenBank/DDBJ databases">
        <title>The genomes of Aspergillus section Nigri reveals drivers in fungal speciation.</title>
        <authorList>
            <consortium name="DOE Joint Genome Institute"/>
            <person name="Vesth T.C."/>
            <person name="Nybo J."/>
            <person name="Theobald S."/>
            <person name="Brandl J."/>
            <person name="Frisvad J.C."/>
            <person name="Nielsen K.F."/>
            <person name="Lyhne E.K."/>
            <person name="Kogle M.E."/>
            <person name="Kuo A."/>
            <person name="Riley R."/>
            <person name="Clum A."/>
            <person name="Nolan M."/>
            <person name="Lipzen A."/>
            <person name="Salamov A."/>
            <person name="Henrissat B."/>
            <person name="Wiebenga A."/>
            <person name="De vries R.P."/>
            <person name="Grigoriev I.V."/>
            <person name="Mortensen U.H."/>
            <person name="Andersen M.R."/>
            <person name="Baker S.E."/>
        </authorList>
    </citation>
    <scope>NUCLEOTIDE SEQUENCE</scope>
    <source>
        <strain evidence="1">CBS 121060</strain>
    </source>
</reference>
<organism evidence="1 2">
    <name type="scientific">Aspergillus aculeatinus CBS 121060</name>
    <dbReference type="NCBI Taxonomy" id="1448322"/>
    <lineage>
        <taxon>Eukaryota</taxon>
        <taxon>Fungi</taxon>
        <taxon>Dikarya</taxon>
        <taxon>Ascomycota</taxon>
        <taxon>Pezizomycotina</taxon>
        <taxon>Eurotiomycetes</taxon>
        <taxon>Eurotiomycetidae</taxon>
        <taxon>Eurotiales</taxon>
        <taxon>Aspergillaceae</taxon>
        <taxon>Aspergillus</taxon>
        <taxon>Aspergillus subgen. Circumdati</taxon>
    </lineage>
</organism>
<evidence type="ECO:0000313" key="2">
    <source>
        <dbReference type="Proteomes" id="UP000249661"/>
    </source>
</evidence>